<organism evidence="3 4">
    <name type="scientific">Fusarium acutatum</name>
    <dbReference type="NCBI Taxonomy" id="78861"/>
    <lineage>
        <taxon>Eukaryota</taxon>
        <taxon>Fungi</taxon>
        <taxon>Dikarya</taxon>
        <taxon>Ascomycota</taxon>
        <taxon>Pezizomycotina</taxon>
        <taxon>Sordariomycetes</taxon>
        <taxon>Hypocreomycetidae</taxon>
        <taxon>Hypocreales</taxon>
        <taxon>Nectriaceae</taxon>
        <taxon>Fusarium</taxon>
        <taxon>Fusarium fujikuroi species complex</taxon>
    </lineage>
</organism>
<dbReference type="InterPro" id="IPR011333">
    <property type="entry name" value="SKP1/BTB/POZ_sf"/>
</dbReference>
<evidence type="ECO:0000259" key="2">
    <source>
        <dbReference type="PROSITE" id="PS50097"/>
    </source>
</evidence>
<evidence type="ECO:0000313" key="4">
    <source>
        <dbReference type="Proteomes" id="UP000536711"/>
    </source>
</evidence>
<gene>
    <name evidence="3" type="ORF">FACUT_1646</name>
</gene>
<dbReference type="OrthoDB" id="6359816at2759"/>
<feature type="compositionally biased region" description="Pro residues" evidence="1">
    <location>
        <begin position="641"/>
        <end position="658"/>
    </location>
</feature>
<dbReference type="PANTHER" id="PTHR47843:SF5">
    <property type="entry name" value="BTB_POZ DOMAIN PROTEIN"/>
    <property type="match status" value="1"/>
</dbReference>
<feature type="compositionally biased region" description="Pro residues" evidence="1">
    <location>
        <begin position="709"/>
        <end position="719"/>
    </location>
</feature>
<dbReference type="Pfam" id="PF00651">
    <property type="entry name" value="BTB"/>
    <property type="match status" value="1"/>
</dbReference>
<feature type="region of interest" description="Disordered" evidence="1">
    <location>
        <begin position="641"/>
        <end position="723"/>
    </location>
</feature>
<feature type="region of interest" description="Disordered" evidence="1">
    <location>
        <begin position="225"/>
        <end position="372"/>
    </location>
</feature>
<feature type="domain" description="BTB" evidence="2">
    <location>
        <begin position="519"/>
        <end position="578"/>
    </location>
</feature>
<sequence>MEPVGALASVITIVGLIRPTAKFVKALRGIASENGMVASEIHRMATRIQTSATSIDIALEDLKSHSWTLRQISSTPSKILQYIIDNNSMQTIVSGTQSISNQMRDKAQDLKHLKKQPNLYKKLKWCIWDKMEVESLFPEMQLVAACLSLVCPIIRLEVNQFMLEKSPGEVAQCLRQEMTYLRGQLKMVEKQCQALIQEQHSSINPEFEAEFHAMAKPLLRLAKSVRRTGTVPETRTEAPSRRPSASDEIPLSIHREMPPVLDGEGTREMPRRTRRKTSPQSAIDRNFSSASPSQTPRPSSGVTPSKTYSFSVPREALSEVSRHGSSSIESSQHSAPPSPSPQTPDTPLTPQSPDAPKSLRIDTSARGGESRVGTAHAIPGYIINPRDHGKANPVTIAKINHRVFLNYISVKTANQFGLEIQNLDSKEPNPTHDDRHEVVMPGPVIGKVTGVEWRKTGWKKAIPIEFLVKDCYHGSYLPAISDLTTTLLHSAPQRISASMAAQSAQSQALVDLLKTGDYSDLTISCGQDQYRVHKAIICPRSHFFEAACSGEFKEGQKGEIDLPDDDPVAERMMIQYLYHDTYVPAGAIHRDGAVDAHLSDTEYNEQEKQKMELYGATFVGNKRVKWLTALPEDPIAPISHPLPFPFSSAAPPPPPPPSTSQEQGRGSDRSRRGRGVFAGLNLPSDHNPPQALLDPSPSTPGASSLTSPAPAPTPPPPLRPCASQRSIPAENLHLHAKVYAIGEKYGIQSLKTLALRKFESEAQFHLHSDDFLQAMREAYSSTIETDRPLRDAVVAILRSSKHLLQKDSVKEILKDTGLGLGFDLLMEFVAE</sequence>
<dbReference type="AlphaFoldDB" id="A0A8H4K1R7"/>
<dbReference type="InterPro" id="IPR000210">
    <property type="entry name" value="BTB/POZ_dom"/>
</dbReference>
<proteinExistence type="predicted"/>
<dbReference type="Proteomes" id="UP000536711">
    <property type="component" value="Unassembled WGS sequence"/>
</dbReference>
<comment type="caution">
    <text evidence="3">The sequence shown here is derived from an EMBL/GenBank/DDBJ whole genome shotgun (WGS) entry which is preliminary data.</text>
</comment>
<protein>
    <recommendedName>
        <fullName evidence="2">BTB domain-containing protein</fullName>
    </recommendedName>
</protein>
<dbReference type="CDD" id="cd18186">
    <property type="entry name" value="BTB_POZ_ZBTB_KLHL-like"/>
    <property type="match status" value="1"/>
</dbReference>
<reference evidence="3 4" key="1">
    <citation type="submission" date="2020-01" db="EMBL/GenBank/DDBJ databases">
        <title>Identification and distribution of gene clusters putatively required for synthesis of sphingolipid metabolism inhibitors in phylogenetically diverse species of the filamentous fungus Fusarium.</title>
        <authorList>
            <person name="Kim H.-S."/>
            <person name="Busman M."/>
            <person name="Brown D.W."/>
            <person name="Divon H."/>
            <person name="Uhlig S."/>
            <person name="Proctor R.H."/>
        </authorList>
    </citation>
    <scope>NUCLEOTIDE SEQUENCE [LARGE SCALE GENOMIC DNA]</scope>
    <source>
        <strain evidence="3 4">NRRL 13308</strain>
    </source>
</reference>
<evidence type="ECO:0000313" key="3">
    <source>
        <dbReference type="EMBL" id="KAF4443092.1"/>
    </source>
</evidence>
<evidence type="ECO:0000256" key="1">
    <source>
        <dbReference type="SAM" id="MobiDB-lite"/>
    </source>
</evidence>
<feature type="compositionally biased region" description="Low complexity" evidence="1">
    <location>
        <begin position="323"/>
        <end position="335"/>
    </location>
</feature>
<dbReference type="SUPFAM" id="SSF54695">
    <property type="entry name" value="POZ domain"/>
    <property type="match status" value="1"/>
</dbReference>
<dbReference type="PROSITE" id="PS50097">
    <property type="entry name" value="BTB"/>
    <property type="match status" value="1"/>
</dbReference>
<accession>A0A8H4K1R7</accession>
<feature type="compositionally biased region" description="Polar residues" evidence="1">
    <location>
        <begin position="278"/>
        <end position="310"/>
    </location>
</feature>
<dbReference type="Gene3D" id="3.30.710.10">
    <property type="entry name" value="Potassium Channel Kv1.1, Chain A"/>
    <property type="match status" value="1"/>
</dbReference>
<keyword evidence="4" id="KW-1185">Reference proteome</keyword>
<feature type="compositionally biased region" description="Low complexity" evidence="1">
    <location>
        <begin position="695"/>
        <end position="708"/>
    </location>
</feature>
<name>A0A8H4K1R7_9HYPO</name>
<dbReference type="PANTHER" id="PTHR47843">
    <property type="entry name" value="BTB DOMAIN-CONTAINING PROTEIN-RELATED"/>
    <property type="match status" value="1"/>
</dbReference>
<dbReference type="EMBL" id="JAADJF010000035">
    <property type="protein sequence ID" value="KAF4443092.1"/>
    <property type="molecule type" value="Genomic_DNA"/>
</dbReference>